<dbReference type="PANTHER" id="PTHR43798">
    <property type="entry name" value="MONOACYLGLYCEROL LIPASE"/>
    <property type="match status" value="1"/>
</dbReference>
<evidence type="ECO:0000256" key="6">
    <source>
        <dbReference type="ARBA" id="ARBA00047662"/>
    </source>
</evidence>
<comment type="subcellular location">
    <subcellularLocation>
        <location evidence="3">Late endosome membrane</location>
        <topology evidence="3">Single-pass type II membrane protein</topology>
    </subcellularLocation>
    <subcellularLocation>
        <location evidence="4">Lysosome membrane</location>
        <topology evidence="4">Single-pass type II membrane protein</topology>
    </subcellularLocation>
    <subcellularLocation>
        <location evidence="5">Mitochondrion membrane</location>
        <topology evidence="5">Single-pass type II membrane protein</topology>
    </subcellularLocation>
</comment>
<dbReference type="InterPro" id="IPR029058">
    <property type="entry name" value="AB_hydrolase_fold"/>
</dbReference>
<dbReference type="OrthoDB" id="6431331at2759"/>
<dbReference type="Pfam" id="PF06320">
    <property type="entry name" value="GCN5L1"/>
    <property type="match status" value="1"/>
</dbReference>
<dbReference type="SUPFAM" id="SSF53474">
    <property type="entry name" value="alpha/beta-Hydrolases"/>
    <property type="match status" value="1"/>
</dbReference>
<dbReference type="EMBL" id="CAJOBR010001241">
    <property type="protein sequence ID" value="CAF4590857.1"/>
    <property type="molecule type" value="Genomic_DNA"/>
</dbReference>
<dbReference type="GO" id="GO:0005765">
    <property type="term" value="C:lysosomal membrane"/>
    <property type="evidence" value="ECO:0007669"/>
    <property type="project" value="UniProtKB-SubCell"/>
</dbReference>
<accession>A0A821BB15</accession>
<dbReference type="Gene3D" id="3.40.50.1820">
    <property type="entry name" value="alpha/beta hydrolase"/>
    <property type="match status" value="1"/>
</dbReference>
<protein>
    <recommendedName>
        <fullName evidence="2">acylglycerol lipase</fullName>
        <ecNumber evidence="2">3.1.1.23</ecNumber>
    </recommendedName>
</protein>
<gene>
    <name evidence="11" type="ORF">QYT958_LOCUS10893</name>
    <name evidence="9" type="ORF">TIS948_LOCUS4551</name>
    <name evidence="10" type="ORF">UJA718_LOCUS10683</name>
</gene>
<evidence type="ECO:0000313" key="11">
    <source>
        <dbReference type="EMBL" id="CAF4590857.1"/>
    </source>
</evidence>
<dbReference type="EMBL" id="CAJOBP010001266">
    <property type="protein sequence ID" value="CAF4269499.1"/>
    <property type="molecule type" value="Genomic_DNA"/>
</dbReference>
<dbReference type="GO" id="GO:0046464">
    <property type="term" value="P:acylglycerol catabolic process"/>
    <property type="evidence" value="ECO:0007669"/>
    <property type="project" value="TreeGrafter"/>
</dbReference>
<evidence type="ECO:0000313" key="9">
    <source>
        <dbReference type="EMBL" id="CAF3060966.1"/>
    </source>
</evidence>
<evidence type="ECO:0000256" key="4">
    <source>
        <dbReference type="ARBA" id="ARBA00037874"/>
    </source>
</evidence>
<dbReference type="GO" id="GO:0031902">
    <property type="term" value="C:late endosome membrane"/>
    <property type="evidence" value="ECO:0007669"/>
    <property type="project" value="UniProtKB-SubCell"/>
</dbReference>
<dbReference type="PANTHER" id="PTHR43798:SF5">
    <property type="entry name" value="MONOACYLGLYCEROL LIPASE ABHD6"/>
    <property type="match status" value="1"/>
</dbReference>
<dbReference type="AlphaFoldDB" id="A0A821BB15"/>
<evidence type="ECO:0000256" key="5">
    <source>
        <dbReference type="ARBA" id="ARBA00046308"/>
    </source>
</evidence>
<evidence type="ECO:0000256" key="3">
    <source>
        <dbReference type="ARBA" id="ARBA00037797"/>
    </source>
</evidence>
<dbReference type="GO" id="GO:0047372">
    <property type="term" value="F:monoacylglycerol lipase activity"/>
    <property type="evidence" value="ECO:0007669"/>
    <property type="project" value="UniProtKB-EC"/>
</dbReference>
<dbReference type="PRINTS" id="PR00412">
    <property type="entry name" value="EPOXHYDRLASE"/>
</dbReference>
<organism evidence="11 12">
    <name type="scientific">Rotaria socialis</name>
    <dbReference type="NCBI Taxonomy" id="392032"/>
    <lineage>
        <taxon>Eukaryota</taxon>
        <taxon>Metazoa</taxon>
        <taxon>Spiralia</taxon>
        <taxon>Gnathifera</taxon>
        <taxon>Rotifera</taxon>
        <taxon>Eurotatoria</taxon>
        <taxon>Bdelloidea</taxon>
        <taxon>Philodinida</taxon>
        <taxon>Philodinidae</taxon>
        <taxon>Rotaria</taxon>
    </lineage>
</organism>
<name>A0A821BB15_9BILA</name>
<dbReference type="InterPro" id="IPR050266">
    <property type="entry name" value="AB_hydrolase_sf"/>
</dbReference>
<evidence type="ECO:0000256" key="2">
    <source>
        <dbReference type="ARBA" id="ARBA00013254"/>
    </source>
</evidence>
<dbReference type="Proteomes" id="UP000663825">
    <property type="component" value="Unassembled WGS sequence"/>
</dbReference>
<keyword evidence="13" id="KW-1185">Reference proteome</keyword>
<dbReference type="PRINTS" id="PR00111">
    <property type="entry name" value="ABHYDROLASE"/>
</dbReference>
<feature type="domain" description="AB hydrolase-1" evidence="8">
    <location>
        <begin position="58"/>
        <end position="293"/>
    </location>
</feature>
<reference evidence="11" key="1">
    <citation type="submission" date="2021-02" db="EMBL/GenBank/DDBJ databases">
        <authorList>
            <person name="Nowell W R."/>
        </authorList>
    </citation>
    <scope>NUCLEOTIDE SEQUENCE</scope>
</reference>
<comment type="catalytic activity">
    <reaction evidence="6">
        <text>1-dodecanoylglycerol + H2O = dodecanoate + glycerol + H(+)</text>
        <dbReference type="Rhea" id="RHEA:44316"/>
        <dbReference type="ChEBI" id="CHEBI:15377"/>
        <dbReference type="ChEBI" id="CHEBI:15378"/>
        <dbReference type="ChEBI" id="CHEBI:17754"/>
        <dbReference type="ChEBI" id="CHEBI:18262"/>
        <dbReference type="ChEBI" id="CHEBI:75539"/>
    </reaction>
</comment>
<evidence type="ECO:0000313" key="13">
    <source>
        <dbReference type="Proteomes" id="UP000663873"/>
    </source>
</evidence>
<evidence type="ECO:0000313" key="12">
    <source>
        <dbReference type="Proteomes" id="UP000663848"/>
    </source>
</evidence>
<proteinExistence type="predicted"/>
<evidence type="ECO:0000313" key="10">
    <source>
        <dbReference type="EMBL" id="CAF4269499.1"/>
    </source>
</evidence>
<comment type="caution">
    <text evidence="11">The sequence shown here is derived from an EMBL/GenBank/DDBJ whole genome shotgun (WGS) entry which is preliminary data.</text>
</comment>
<evidence type="ECO:0000256" key="1">
    <source>
        <dbReference type="ARBA" id="ARBA00001613"/>
    </source>
</evidence>
<dbReference type="InterPro" id="IPR000073">
    <property type="entry name" value="AB_hydrolase_1"/>
</dbReference>
<comment type="catalytic activity">
    <reaction evidence="1">
        <text>Hydrolyzes glycerol monoesters of long-chain fatty acids.</text>
        <dbReference type="EC" id="3.1.1.23"/>
    </reaction>
</comment>
<dbReference type="Proteomes" id="UP000663873">
    <property type="component" value="Unassembled WGS sequence"/>
</dbReference>
<dbReference type="EMBL" id="CAJNXB010000511">
    <property type="protein sequence ID" value="CAF3060966.1"/>
    <property type="molecule type" value="Genomic_DNA"/>
</dbReference>
<evidence type="ECO:0000256" key="7">
    <source>
        <dbReference type="ARBA" id="ARBA00049568"/>
    </source>
</evidence>
<sequence length="456" mass="51911">MIFLTLSCIHGVPFQLQNAFKFTAYQAGLTKHLLLTDNNGVPASFSYTEKGSRNREKPSIVFVHGLSSNKETWIPIVKNIPSDYHCITVDLPGHGETVGFNEDRYSIDTFVEKLKLFFDLMDLTEPLCIIGASMGGAIVCMFAIKYPEYVSMICLLAPIANEASETDLIRQLRNGEYNALLPETPGELRQMINTLTVRTPKLPKPFLNGFLHLRLRLLDEHKKILTSLIGYDYSHIEQHYQQLRQLNRPALILWGRQDKVYAASGAEFFCNLLPNTECIIFDECGHFMAIDKPEETARSILAFFDSYANYQLYSVVPKMLSNIYRQHTEHTSVLKQKQEKKKKELLSSAEQLTRLVLDGLNDDVSECYKNQKRIDHACKQLTTQTNLLLKQSQAWITLIGQFTDALKVLGDVENYSKIIERDCLTITNTLANVHQDMTKSRQIVDDEPQDASNSSK</sequence>
<comment type="function">
    <text evidence="7">Lipase that preferentially hydrolysis medium-chain saturated monoacylglycerols including 2-arachidonoylglycerol. Through 2-arachidonoylglycerol degradation may regulate endocannabinoid signaling pathways. Also has a lysophosphatidyl lipase activity with a preference for lysophosphatidylglycerol among other lysophospholipids. Also able to degrade bis(monoacylglycero)phosphate (BMP) and constitutes the major enzyme for BMP catabolism. BMP, also known as lysobisphosphatidic acid, is enriched in late endosomes and lysosomes and plays a key role in the formation of intraluminal vesicles and in lipid sorting.</text>
</comment>
<dbReference type="Pfam" id="PF00561">
    <property type="entry name" value="Abhydrolase_1"/>
    <property type="match status" value="1"/>
</dbReference>
<dbReference type="GO" id="GO:0031966">
    <property type="term" value="C:mitochondrial membrane"/>
    <property type="evidence" value="ECO:0007669"/>
    <property type="project" value="UniProtKB-SubCell"/>
</dbReference>
<dbReference type="InterPro" id="IPR000639">
    <property type="entry name" value="Epox_hydrolase-like"/>
</dbReference>
<evidence type="ECO:0000259" key="8">
    <source>
        <dbReference type="Pfam" id="PF00561"/>
    </source>
</evidence>
<dbReference type="EC" id="3.1.1.23" evidence="2"/>
<dbReference type="Proteomes" id="UP000663848">
    <property type="component" value="Unassembled WGS sequence"/>
</dbReference>